<dbReference type="Pfam" id="PF06772">
    <property type="entry name" value="LtrA"/>
    <property type="match status" value="1"/>
</dbReference>
<keyword evidence="1" id="KW-0472">Membrane</keyword>
<organism evidence="2 3">
    <name type="scientific">Lacisediminihabitans profunda</name>
    <dbReference type="NCBI Taxonomy" id="2594790"/>
    <lineage>
        <taxon>Bacteria</taxon>
        <taxon>Bacillati</taxon>
        <taxon>Actinomycetota</taxon>
        <taxon>Actinomycetes</taxon>
        <taxon>Micrococcales</taxon>
        <taxon>Microbacteriaceae</taxon>
        <taxon>Lacisediminihabitans</taxon>
    </lineage>
</organism>
<feature type="transmembrane region" description="Helical" evidence="1">
    <location>
        <begin position="48"/>
        <end position="69"/>
    </location>
</feature>
<feature type="transmembrane region" description="Helical" evidence="1">
    <location>
        <begin position="269"/>
        <end position="289"/>
    </location>
</feature>
<feature type="transmembrane region" description="Helical" evidence="1">
    <location>
        <begin position="107"/>
        <end position="126"/>
    </location>
</feature>
<proteinExistence type="predicted"/>
<evidence type="ECO:0000256" key="1">
    <source>
        <dbReference type="SAM" id="Phobius"/>
    </source>
</evidence>
<feature type="transmembrane region" description="Helical" evidence="1">
    <location>
        <begin position="201"/>
        <end position="221"/>
    </location>
</feature>
<gene>
    <name evidence="2" type="ORF">FVP33_14695</name>
</gene>
<feature type="transmembrane region" description="Helical" evidence="1">
    <location>
        <begin position="164"/>
        <end position="181"/>
    </location>
</feature>
<protein>
    <submittedName>
        <fullName evidence="2">Low temperature requirement protein A</fullName>
    </submittedName>
</protein>
<keyword evidence="3" id="KW-1185">Reference proteome</keyword>
<feature type="transmembrane region" description="Helical" evidence="1">
    <location>
        <begin position="81"/>
        <end position="101"/>
    </location>
</feature>
<accession>A0A5C8UNT8</accession>
<dbReference type="PANTHER" id="PTHR36840:SF1">
    <property type="entry name" value="BLL5714 PROTEIN"/>
    <property type="match status" value="1"/>
</dbReference>
<feature type="transmembrane region" description="Helical" evidence="1">
    <location>
        <begin position="18"/>
        <end position="36"/>
    </location>
</feature>
<feature type="transmembrane region" description="Helical" evidence="1">
    <location>
        <begin position="355"/>
        <end position="375"/>
    </location>
</feature>
<keyword evidence="1" id="KW-0812">Transmembrane</keyword>
<feature type="transmembrane region" description="Helical" evidence="1">
    <location>
        <begin position="301"/>
        <end position="322"/>
    </location>
</feature>
<keyword evidence="1" id="KW-1133">Transmembrane helix</keyword>
<evidence type="ECO:0000313" key="3">
    <source>
        <dbReference type="Proteomes" id="UP000321379"/>
    </source>
</evidence>
<dbReference type="InterPro" id="IPR010640">
    <property type="entry name" value="Low_temperature_requirement_A"/>
</dbReference>
<evidence type="ECO:0000313" key="2">
    <source>
        <dbReference type="EMBL" id="TXN29528.1"/>
    </source>
</evidence>
<name>A0A5C8UNT8_9MICO</name>
<comment type="caution">
    <text evidence="2">The sequence shown here is derived from an EMBL/GenBank/DDBJ whole genome shotgun (WGS) entry which is preliminary data.</text>
</comment>
<feature type="transmembrane region" description="Helical" evidence="1">
    <location>
        <begin position="227"/>
        <end position="248"/>
    </location>
</feature>
<dbReference type="Proteomes" id="UP000321379">
    <property type="component" value="Unassembled WGS sequence"/>
</dbReference>
<sequence>MVARNPSEPHRASSPLELLFDLTFVVAIAQVAAPLAARIADGHGLDGIVPYLMVFFAIWWAWMNFTWFASAYDIDDVPYRLLTMLQMAGVLVLAAGVPAAFKGQDYLVVTIGYLIMRVGLVSQWVRAGVEHPKGRVTAFRYAGGVTAVQIGWVARLALPPEFGVASFLVLAILDLSVPIWAERTGMTSWHPHHIAERYGLFTIILLGESVSAATIAVKGSLSSTGVSVGLVEVAAAGLVLLFALWWLYYLEPAGGGLAARRNRSFLWGYGHYVIFASLAAVGAALEVAVERGAGAAPLPDAGAALALAVPVALFLASLSALHAPLVTRLAIRPAAVAIAVALVLAVPLAAPTIGVPSSVLAIALVTAALAAVTIADPRRRGTATS</sequence>
<dbReference type="PANTHER" id="PTHR36840">
    <property type="entry name" value="BLL5714 PROTEIN"/>
    <property type="match status" value="1"/>
</dbReference>
<reference evidence="2 3" key="1">
    <citation type="submission" date="2019-08" db="EMBL/GenBank/DDBJ databases">
        <title>Bacterial whole genome sequence for Glaciihabitans sp. CHu50b-6-2.</title>
        <authorList>
            <person name="Jin L."/>
        </authorList>
    </citation>
    <scope>NUCLEOTIDE SEQUENCE [LARGE SCALE GENOMIC DNA]</scope>
    <source>
        <strain evidence="2 3">CHu50b-6-2</strain>
    </source>
</reference>
<dbReference type="AlphaFoldDB" id="A0A5C8UNT8"/>
<dbReference type="EMBL" id="VRMG01000009">
    <property type="protein sequence ID" value="TXN29528.1"/>
    <property type="molecule type" value="Genomic_DNA"/>
</dbReference>
<feature type="transmembrane region" description="Helical" evidence="1">
    <location>
        <begin position="329"/>
        <end position="349"/>
    </location>
</feature>